<dbReference type="Pfam" id="PF00459">
    <property type="entry name" value="Inositol_P"/>
    <property type="match status" value="1"/>
</dbReference>
<dbReference type="PRINTS" id="PR00377">
    <property type="entry name" value="IMPHPHTASES"/>
</dbReference>
<evidence type="ECO:0000313" key="9">
    <source>
        <dbReference type="Proteomes" id="UP001438953"/>
    </source>
</evidence>
<evidence type="ECO:0000313" key="8">
    <source>
        <dbReference type="EMBL" id="MER5172961.1"/>
    </source>
</evidence>
<keyword evidence="9" id="KW-1185">Reference proteome</keyword>
<gene>
    <name evidence="8" type="ORF">VSX56_14375</name>
</gene>
<dbReference type="SUPFAM" id="SSF56655">
    <property type="entry name" value="Carbohydrate phosphatase"/>
    <property type="match status" value="1"/>
</dbReference>
<keyword evidence="6 7" id="KW-0460">Magnesium</keyword>
<comment type="caution">
    <text evidence="8">The sequence shown here is derived from an EMBL/GenBank/DDBJ whole genome shotgun (WGS) entry which is preliminary data.</text>
</comment>
<evidence type="ECO:0000256" key="1">
    <source>
        <dbReference type="ARBA" id="ARBA00001033"/>
    </source>
</evidence>
<dbReference type="PANTHER" id="PTHR20854">
    <property type="entry name" value="INOSITOL MONOPHOSPHATASE"/>
    <property type="match status" value="1"/>
</dbReference>
<organism evidence="8 9">
    <name type="scientific">Thioclava kandeliae</name>
    <dbReference type="NCBI Taxonomy" id="3070818"/>
    <lineage>
        <taxon>Bacteria</taxon>
        <taxon>Pseudomonadati</taxon>
        <taxon>Pseudomonadota</taxon>
        <taxon>Alphaproteobacteria</taxon>
        <taxon>Rhodobacterales</taxon>
        <taxon>Paracoccaceae</taxon>
        <taxon>Thioclava</taxon>
    </lineage>
</organism>
<dbReference type="Proteomes" id="UP001438953">
    <property type="component" value="Unassembled WGS sequence"/>
</dbReference>
<dbReference type="EMBL" id="JAYWLC010000013">
    <property type="protein sequence ID" value="MER5172961.1"/>
    <property type="molecule type" value="Genomic_DNA"/>
</dbReference>
<reference evidence="8 9" key="1">
    <citation type="submission" date="2024-06" db="EMBL/GenBank/DDBJ databases">
        <title>Thioclava kandeliae sp. nov. from a rhizosphere soil sample of Kandelia candel in a mangrove.</title>
        <authorList>
            <person name="Mu T."/>
        </authorList>
    </citation>
    <scope>NUCLEOTIDE SEQUENCE [LARGE SCALE GENOMIC DNA]</scope>
    <source>
        <strain evidence="8 9">CPCC 100088</strain>
    </source>
</reference>
<comment type="catalytic activity">
    <reaction evidence="1 7">
        <text>a myo-inositol phosphate + H2O = myo-inositol + phosphate</text>
        <dbReference type="Rhea" id="RHEA:24056"/>
        <dbReference type="ChEBI" id="CHEBI:15377"/>
        <dbReference type="ChEBI" id="CHEBI:17268"/>
        <dbReference type="ChEBI" id="CHEBI:43474"/>
        <dbReference type="ChEBI" id="CHEBI:84139"/>
        <dbReference type="EC" id="3.1.3.25"/>
    </reaction>
</comment>
<evidence type="ECO:0000256" key="7">
    <source>
        <dbReference type="RuleBase" id="RU364068"/>
    </source>
</evidence>
<dbReference type="PANTHER" id="PTHR20854:SF4">
    <property type="entry name" value="INOSITOL-1-MONOPHOSPHATASE-RELATED"/>
    <property type="match status" value="1"/>
</dbReference>
<dbReference type="PROSITE" id="PS00629">
    <property type="entry name" value="IMP_1"/>
    <property type="match status" value="1"/>
</dbReference>
<dbReference type="InterPro" id="IPR020583">
    <property type="entry name" value="Inositol_monoP_metal-BS"/>
</dbReference>
<evidence type="ECO:0000256" key="3">
    <source>
        <dbReference type="ARBA" id="ARBA00009759"/>
    </source>
</evidence>
<comment type="similarity">
    <text evidence="3 7">Belongs to the inositol monophosphatase superfamily.</text>
</comment>
<evidence type="ECO:0000256" key="2">
    <source>
        <dbReference type="ARBA" id="ARBA00001946"/>
    </source>
</evidence>
<sequence length="275" mass="28982">MTQIPDLDAREAFLSDMMARATALALNGFRTRNAGDFSLKGAQDFLTETDLAVEALIRAEIAERFPQDAILGEEGGGTPAHATWVIDPIDGTANFARGVPHFCVIVAFCLAGEAVLAAIHQPVTGERWQARRGHGCSLNGAPVRVTRTPDMGTACLEMGWSRRHPLAPYLQAQEAVITAGANIRRSGSGGLALAYVASGRSDGYLEISMNSWDCVAGLLMVREAGGVVAKVPEGLSLLDTRPVLAATPAIAAQMAGISGLDLALIFPAEEGDRDE</sequence>
<evidence type="ECO:0000256" key="6">
    <source>
        <dbReference type="ARBA" id="ARBA00022842"/>
    </source>
</evidence>
<dbReference type="Gene3D" id="3.40.190.80">
    <property type="match status" value="1"/>
</dbReference>
<accession>A0ABV1SJ89</accession>
<evidence type="ECO:0000256" key="5">
    <source>
        <dbReference type="ARBA" id="ARBA00022801"/>
    </source>
</evidence>
<dbReference type="RefSeq" id="WP_350938085.1">
    <property type="nucleotide sequence ID" value="NZ_JAYWLC010000013.1"/>
</dbReference>
<keyword evidence="4 7" id="KW-0479">Metal-binding</keyword>
<dbReference type="InterPro" id="IPR033942">
    <property type="entry name" value="IMPase"/>
</dbReference>
<dbReference type="CDD" id="cd01639">
    <property type="entry name" value="IMPase"/>
    <property type="match status" value="1"/>
</dbReference>
<keyword evidence="5 7" id="KW-0378">Hydrolase</keyword>
<protein>
    <recommendedName>
        <fullName evidence="7">Inositol-1-monophosphatase</fullName>
        <ecNumber evidence="7">3.1.3.25</ecNumber>
    </recommendedName>
</protein>
<dbReference type="Gene3D" id="3.30.540.10">
    <property type="entry name" value="Fructose-1,6-Bisphosphatase, subunit A, domain 1"/>
    <property type="match status" value="1"/>
</dbReference>
<name>A0ABV1SJ89_9RHOB</name>
<dbReference type="EC" id="3.1.3.25" evidence="7"/>
<proteinExistence type="inferred from homology"/>
<comment type="cofactor">
    <cofactor evidence="2 7">
        <name>Mg(2+)</name>
        <dbReference type="ChEBI" id="CHEBI:18420"/>
    </cofactor>
</comment>
<dbReference type="InterPro" id="IPR000760">
    <property type="entry name" value="Inositol_monophosphatase-like"/>
</dbReference>
<evidence type="ECO:0000256" key="4">
    <source>
        <dbReference type="ARBA" id="ARBA00022723"/>
    </source>
</evidence>